<dbReference type="AlphaFoldDB" id="A0A4Y7PMB2"/>
<dbReference type="VEuPathDB" id="FungiDB:BD410DRAFT_795202"/>
<feature type="region of interest" description="Disordered" evidence="1">
    <location>
        <begin position="35"/>
        <end position="68"/>
    </location>
</feature>
<dbReference type="STRING" id="50990.A0A4Y7PMB2"/>
<name>A0A4Y7PMB2_9AGAM</name>
<feature type="region of interest" description="Disordered" evidence="1">
    <location>
        <begin position="115"/>
        <end position="201"/>
    </location>
</feature>
<reference evidence="2 3" key="1">
    <citation type="submission" date="2018-06" db="EMBL/GenBank/DDBJ databases">
        <title>A transcriptomic atlas of mushroom development highlights an independent origin of complex multicellularity.</title>
        <authorList>
            <consortium name="DOE Joint Genome Institute"/>
            <person name="Krizsan K."/>
            <person name="Almasi E."/>
            <person name="Merenyi Z."/>
            <person name="Sahu N."/>
            <person name="Viragh M."/>
            <person name="Koszo T."/>
            <person name="Mondo S."/>
            <person name="Kiss B."/>
            <person name="Balint B."/>
            <person name="Kues U."/>
            <person name="Barry K."/>
            <person name="Hegedus J.C."/>
            <person name="Henrissat B."/>
            <person name="Johnson J."/>
            <person name="Lipzen A."/>
            <person name="Ohm R."/>
            <person name="Nagy I."/>
            <person name="Pangilinan J."/>
            <person name="Yan J."/>
            <person name="Xiong Y."/>
            <person name="Grigoriev I.V."/>
            <person name="Hibbett D.S."/>
            <person name="Nagy L.G."/>
        </authorList>
    </citation>
    <scope>NUCLEOTIDE SEQUENCE [LARGE SCALE GENOMIC DNA]</scope>
    <source>
        <strain evidence="2 3">SZMC22713</strain>
    </source>
</reference>
<feature type="compositionally biased region" description="Basic and acidic residues" evidence="1">
    <location>
        <begin position="36"/>
        <end position="49"/>
    </location>
</feature>
<gene>
    <name evidence="2" type="ORF">BD410DRAFT_795202</name>
</gene>
<proteinExistence type="predicted"/>
<dbReference type="OrthoDB" id="529205at2759"/>
<dbReference type="EMBL" id="ML170240">
    <property type="protein sequence ID" value="TDL16554.1"/>
    <property type="molecule type" value="Genomic_DNA"/>
</dbReference>
<evidence type="ECO:0000313" key="3">
    <source>
        <dbReference type="Proteomes" id="UP000294933"/>
    </source>
</evidence>
<keyword evidence="3" id="KW-1185">Reference proteome</keyword>
<protein>
    <submittedName>
        <fullName evidence="2">Uncharacterized protein</fullName>
    </submittedName>
</protein>
<feature type="compositionally biased region" description="Basic and acidic residues" evidence="1">
    <location>
        <begin position="143"/>
        <end position="154"/>
    </location>
</feature>
<organism evidence="2 3">
    <name type="scientific">Rickenella mellea</name>
    <dbReference type="NCBI Taxonomy" id="50990"/>
    <lineage>
        <taxon>Eukaryota</taxon>
        <taxon>Fungi</taxon>
        <taxon>Dikarya</taxon>
        <taxon>Basidiomycota</taxon>
        <taxon>Agaricomycotina</taxon>
        <taxon>Agaricomycetes</taxon>
        <taxon>Hymenochaetales</taxon>
        <taxon>Rickenellaceae</taxon>
        <taxon>Rickenella</taxon>
    </lineage>
</organism>
<evidence type="ECO:0000313" key="2">
    <source>
        <dbReference type="EMBL" id="TDL16554.1"/>
    </source>
</evidence>
<evidence type="ECO:0000256" key="1">
    <source>
        <dbReference type="SAM" id="MobiDB-lite"/>
    </source>
</evidence>
<feature type="compositionally biased region" description="Basic and acidic residues" evidence="1">
    <location>
        <begin position="173"/>
        <end position="201"/>
    </location>
</feature>
<feature type="compositionally biased region" description="Polar residues" evidence="1">
    <location>
        <begin position="132"/>
        <end position="142"/>
    </location>
</feature>
<dbReference type="Proteomes" id="UP000294933">
    <property type="component" value="Unassembled WGS sequence"/>
</dbReference>
<accession>A0A4Y7PMB2</accession>
<sequence length="201" mass="22009">MSSVRRLLSKSVAASRATIAAPRFYTSFRHYSSAVHENDPKTLDEEKARNLSKKQHATSTPHENAPGWNEYLASASEAHIKADKSDATTIESMTTTTIKHVHARHHGDDKVISVEAEYEKEEVDGPLGGAASRSSSDNGNNETKYESRDSEHDSVQGPLKGAKGKPQPSGQAKDLKHHEREHVKKDSTGSEEAVRADRGDI</sequence>